<dbReference type="SUPFAM" id="SSF48452">
    <property type="entry name" value="TPR-like"/>
    <property type="match status" value="1"/>
</dbReference>
<organism evidence="1 2">
    <name type="scientific">Paramecium tetraurelia</name>
    <dbReference type="NCBI Taxonomy" id="5888"/>
    <lineage>
        <taxon>Eukaryota</taxon>
        <taxon>Sar</taxon>
        <taxon>Alveolata</taxon>
        <taxon>Ciliophora</taxon>
        <taxon>Intramacronucleata</taxon>
        <taxon>Oligohymenophorea</taxon>
        <taxon>Peniculida</taxon>
        <taxon>Parameciidae</taxon>
        <taxon>Paramecium</taxon>
    </lineage>
</organism>
<reference evidence="1 2" key="1">
    <citation type="journal article" date="2006" name="Nature">
        <title>Global trends of whole-genome duplications revealed by the ciliate Paramecium tetraurelia.</title>
        <authorList>
            <consortium name="Genoscope"/>
            <person name="Aury J.-M."/>
            <person name="Jaillon O."/>
            <person name="Duret L."/>
            <person name="Noel B."/>
            <person name="Jubin C."/>
            <person name="Porcel B.M."/>
            <person name="Segurens B."/>
            <person name="Daubin V."/>
            <person name="Anthouard V."/>
            <person name="Aiach N."/>
            <person name="Arnaiz O."/>
            <person name="Billaut A."/>
            <person name="Beisson J."/>
            <person name="Blanc I."/>
            <person name="Bouhouche K."/>
            <person name="Camara F."/>
            <person name="Duharcourt S."/>
            <person name="Guigo R."/>
            <person name="Gogendeau D."/>
            <person name="Katinka M."/>
            <person name="Keller A.-M."/>
            <person name="Kissmehl R."/>
            <person name="Klotz C."/>
            <person name="Koll F."/>
            <person name="Le Moue A."/>
            <person name="Lepere C."/>
            <person name="Malinsky S."/>
            <person name="Nowacki M."/>
            <person name="Nowak J.K."/>
            <person name="Plattner H."/>
            <person name="Poulain J."/>
            <person name="Ruiz F."/>
            <person name="Serrano V."/>
            <person name="Zagulski M."/>
            <person name="Dessen P."/>
            <person name="Betermier M."/>
            <person name="Weissenbach J."/>
            <person name="Scarpelli C."/>
            <person name="Schachter V."/>
            <person name="Sperling L."/>
            <person name="Meyer E."/>
            <person name="Cohen J."/>
            <person name="Wincker P."/>
        </authorList>
    </citation>
    <scope>NUCLEOTIDE SEQUENCE [LARGE SCALE GENOMIC DNA]</scope>
    <source>
        <strain evidence="1 2">Stock d4-2</strain>
    </source>
</reference>
<dbReference type="HOGENOM" id="CLU_597819_0_0_1"/>
<dbReference type="Gene3D" id="1.25.40.10">
    <property type="entry name" value="Tetratricopeptide repeat domain"/>
    <property type="match status" value="1"/>
</dbReference>
<dbReference type="AlphaFoldDB" id="A0BQ22"/>
<dbReference type="InParanoid" id="A0BQ22"/>
<sequence>MCNHLHPRQAESQMEIVLCEDEDCDYQYLPQCFKCAFKQCKSHFVNCKTGDRFQGSRALLQQKHNELEMQFFNLNQKINQKLALLLQQTKYIINKVEQFCDNGFFEDIVPFNFNIDYIIDVQKELVQDIDYKFEAVQDYINEFNESHNLFKKKESKKHQKYSIMHEFNNNLVKALETINDSLKMDPLSLFSLYQKGNILLKQQQYDEAYKYLLKAFLLSKMSKKKELKNQIFLTLCDIYIAILEENCYFKMKQYNFLIELQNQYSNEFDEKKVSMFKAFAEFNRMEYKNAINSLKEMNQSQIADQKASKFWDLCSSAERIQTEIKEQSELNSQEMLKDSLQSFSNFNQKKSVQNYNQTPQTEIPNPLINILLDTLQKYFTITLNQDENDINLALFNQKQQYIIQLQGNEIHIVNLKSFQTEDKDQQIEKIHQLALQILEQAISNLLKKKKPYNSPNKR</sequence>
<proteinExistence type="predicted"/>
<dbReference type="OrthoDB" id="311059at2759"/>
<dbReference type="RefSeq" id="XP_001428037.1">
    <property type="nucleotide sequence ID" value="XM_001428000.1"/>
</dbReference>
<dbReference type="KEGG" id="ptm:GSPATT00005390001"/>
<keyword evidence="2" id="KW-1185">Reference proteome</keyword>
<evidence type="ECO:0000313" key="2">
    <source>
        <dbReference type="Proteomes" id="UP000000600"/>
    </source>
</evidence>
<dbReference type="OMA" id="DYQYLPQ"/>
<name>A0BQ22_PARTE</name>
<accession>A0BQ22</accession>
<dbReference type="Proteomes" id="UP000000600">
    <property type="component" value="Unassembled WGS sequence"/>
</dbReference>
<protein>
    <submittedName>
        <fullName evidence="1">Uncharacterized protein</fullName>
    </submittedName>
</protein>
<dbReference type="GeneID" id="5013821"/>
<evidence type="ECO:0000313" key="1">
    <source>
        <dbReference type="EMBL" id="CAK60639.1"/>
    </source>
</evidence>
<gene>
    <name evidence="1" type="ORF">GSPATT00005390001</name>
</gene>
<dbReference type="EMBL" id="CT868008">
    <property type="protein sequence ID" value="CAK60639.1"/>
    <property type="molecule type" value="Genomic_DNA"/>
</dbReference>
<dbReference type="InterPro" id="IPR011990">
    <property type="entry name" value="TPR-like_helical_dom_sf"/>
</dbReference>